<comment type="caution">
    <text evidence="10">The sequence shown here is derived from an EMBL/GenBank/DDBJ whole genome shotgun (WGS) entry which is preliminary data.</text>
</comment>
<dbReference type="Proteomes" id="UP000712600">
    <property type="component" value="Unassembled WGS sequence"/>
</dbReference>
<keyword evidence="3 8" id="KW-0808">Transferase</keyword>
<evidence type="ECO:0000313" key="11">
    <source>
        <dbReference type="Proteomes" id="UP000712600"/>
    </source>
</evidence>
<feature type="domain" description="Palmitoyltransferase DHHC" evidence="9">
    <location>
        <begin position="182"/>
        <end position="218"/>
    </location>
</feature>
<evidence type="ECO:0000256" key="4">
    <source>
        <dbReference type="ARBA" id="ARBA00022692"/>
    </source>
</evidence>
<dbReference type="InterPro" id="IPR039859">
    <property type="entry name" value="PFA4/ZDH16/20/ERF2-like"/>
</dbReference>
<dbReference type="GO" id="GO:0019706">
    <property type="term" value="F:protein-cysteine S-palmitoyltransferase activity"/>
    <property type="evidence" value="ECO:0007669"/>
    <property type="project" value="UniProtKB-EC"/>
</dbReference>
<dbReference type="InterPro" id="IPR001594">
    <property type="entry name" value="Palmitoyltrfase_DHHC"/>
</dbReference>
<keyword evidence="4 8" id="KW-0812">Transmembrane</keyword>
<dbReference type="Pfam" id="PF01529">
    <property type="entry name" value="DHHC"/>
    <property type="match status" value="2"/>
</dbReference>
<keyword evidence="6 8" id="KW-0472">Membrane</keyword>
<evidence type="ECO:0000256" key="7">
    <source>
        <dbReference type="ARBA" id="ARBA00023315"/>
    </source>
</evidence>
<proteinExistence type="inferred from homology"/>
<dbReference type="EMBL" id="QGKX02001521">
    <property type="protein sequence ID" value="KAF3505814.1"/>
    <property type="molecule type" value="Genomic_DNA"/>
</dbReference>
<reference evidence="10" key="1">
    <citation type="submission" date="2019-12" db="EMBL/GenBank/DDBJ databases">
        <title>Genome sequencing and annotation of Brassica cretica.</title>
        <authorList>
            <person name="Studholme D.J."/>
            <person name="Sarris P."/>
        </authorList>
    </citation>
    <scope>NUCLEOTIDE SEQUENCE</scope>
    <source>
        <strain evidence="10">PFS-109/04</strain>
        <tissue evidence="10">Leaf</tissue>
    </source>
</reference>
<gene>
    <name evidence="10" type="ORF">F2Q69_00003748</name>
</gene>
<feature type="domain" description="Palmitoyltransferase DHHC" evidence="9">
    <location>
        <begin position="245"/>
        <end position="364"/>
    </location>
</feature>
<evidence type="ECO:0000259" key="9">
    <source>
        <dbReference type="Pfam" id="PF01529"/>
    </source>
</evidence>
<comment type="domain">
    <text evidence="8">The DHHC domain is required for palmitoyltransferase activity.</text>
</comment>
<evidence type="ECO:0000256" key="1">
    <source>
        <dbReference type="ARBA" id="ARBA00004127"/>
    </source>
</evidence>
<dbReference type="PROSITE" id="PS50216">
    <property type="entry name" value="DHHC"/>
    <property type="match status" value="1"/>
</dbReference>
<dbReference type="PANTHER" id="PTHR12246">
    <property type="entry name" value="PALMITOYLTRANSFERASE ZDHHC16"/>
    <property type="match status" value="1"/>
</dbReference>
<evidence type="ECO:0000256" key="3">
    <source>
        <dbReference type="ARBA" id="ARBA00022679"/>
    </source>
</evidence>
<name>A0A8S9NM50_BRACR</name>
<comment type="catalytic activity">
    <reaction evidence="8">
        <text>L-cysteinyl-[protein] + hexadecanoyl-CoA = S-hexadecanoyl-L-cysteinyl-[protein] + CoA</text>
        <dbReference type="Rhea" id="RHEA:36683"/>
        <dbReference type="Rhea" id="RHEA-COMP:10131"/>
        <dbReference type="Rhea" id="RHEA-COMP:11032"/>
        <dbReference type="ChEBI" id="CHEBI:29950"/>
        <dbReference type="ChEBI" id="CHEBI:57287"/>
        <dbReference type="ChEBI" id="CHEBI:57379"/>
        <dbReference type="ChEBI" id="CHEBI:74151"/>
        <dbReference type="EC" id="2.3.1.225"/>
    </reaction>
</comment>
<feature type="transmembrane region" description="Helical" evidence="8">
    <location>
        <begin position="328"/>
        <end position="348"/>
    </location>
</feature>
<evidence type="ECO:0000256" key="2">
    <source>
        <dbReference type="ARBA" id="ARBA00008574"/>
    </source>
</evidence>
<protein>
    <recommendedName>
        <fullName evidence="8">S-acyltransferase</fullName>
        <ecNumber evidence="8">2.3.1.225</ecNumber>
    </recommendedName>
    <alternativeName>
        <fullName evidence="8">Palmitoyltransferase</fullName>
    </alternativeName>
</protein>
<accession>A0A8S9NM50</accession>
<keyword evidence="5 8" id="KW-1133">Transmembrane helix</keyword>
<evidence type="ECO:0000256" key="5">
    <source>
        <dbReference type="ARBA" id="ARBA00022989"/>
    </source>
</evidence>
<comment type="similarity">
    <text evidence="2 8">Belongs to the DHHC palmitoyltransferase family.</text>
</comment>
<feature type="transmembrane region" description="Helical" evidence="8">
    <location>
        <begin position="103"/>
        <end position="124"/>
    </location>
</feature>
<dbReference type="GO" id="GO:0012505">
    <property type="term" value="C:endomembrane system"/>
    <property type="evidence" value="ECO:0007669"/>
    <property type="project" value="UniProtKB-SubCell"/>
</dbReference>
<feature type="transmembrane region" description="Helical" evidence="8">
    <location>
        <begin position="257"/>
        <end position="283"/>
    </location>
</feature>
<keyword evidence="7 8" id="KW-0012">Acyltransferase</keyword>
<evidence type="ECO:0000256" key="6">
    <source>
        <dbReference type="ARBA" id="ARBA00023136"/>
    </source>
</evidence>
<feature type="transmembrane region" description="Helical" evidence="8">
    <location>
        <begin position="130"/>
        <end position="158"/>
    </location>
</feature>
<sequence length="406" mass="44860">MEESSQVSGSFSSRSQPLMPVDTILKLRTENITVTFFFCFLQGSFVTTINEEYETICWGCGLNLVLPSYAPVFKCGWCGAITNQNPVRLETRNFGLRRFRDRCFVLILAVFMLFVICGGIWAAFPVVFSISLACGIFHSVTAVSLAISTLSTFILVAFKCAGKPIDIVYGTHPGVGSGALNNYTFCHHCSKPKSPRTHHCRTCGMCVLDMDHHCPFVSPMASHRVLGSLTCVLRLMTLHVLYLQIGNCVGAGNHKNFIAFLISAVISTIYAAVMCVYTLIHILPPLENQAAYASDMAHANSLSVLRVVKNITLAYIANAIFVSVRGLVLVYLFVASFSVAIGLSVLLWQQLSYIYEGKTYLSHLSSQGSEEDGEKSCGNLLKFFGCPLLIERYLPTIRNLRKRHKT</sequence>
<evidence type="ECO:0000256" key="8">
    <source>
        <dbReference type="RuleBase" id="RU079119"/>
    </source>
</evidence>
<dbReference type="EC" id="2.3.1.225" evidence="8"/>
<evidence type="ECO:0000313" key="10">
    <source>
        <dbReference type="EMBL" id="KAF3505814.1"/>
    </source>
</evidence>
<dbReference type="AlphaFoldDB" id="A0A8S9NM50"/>
<comment type="subcellular location">
    <subcellularLocation>
        <location evidence="1">Endomembrane system</location>
        <topology evidence="1">Multi-pass membrane protein</topology>
    </subcellularLocation>
</comment>
<organism evidence="10 11">
    <name type="scientific">Brassica cretica</name>
    <name type="common">Mustard</name>
    <dbReference type="NCBI Taxonomy" id="69181"/>
    <lineage>
        <taxon>Eukaryota</taxon>
        <taxon>Viridiplantae</taxon>
        <taxon>Streptophyta</taxon>
        <taxon>Embryophyta</taxon>
        <taxon>Tracheophyta</taxon>
        <taxon>Spermatophyta</taxon>
        <taxon>Magnoliopsida</taxon>
        <taxon>eudicotyledons</taxon>
        <taxon>Gunneridae</taxon>
        <taxon>Pentapetalae</taxon>
        <taxon>rosids</taxon>
        <taxon>malvids</taxon>
        <taxon>Brassicales</taxon>
        <taxon>Brassicaceae</taxon>
        <taxon>Brassiceae</taxon>
        <taxon>Brassica</taxon>
    </lineage>
</organism>